<dbReference type="SFLD" id="SFLDS00003">
    <property type="entry name" value="Haloacid_Dehalogenase"/>
    <property type="match status" value="1"/>
</dbReference>
<dbReference type="NCBIfam" id="TIGR01509">
    <property type="entry name" value="HAD-SF-IA-v3"/>
    <property type="match status" value="1"/>
</dbReference>
<dbReference type="AlphaFoldDB" id="A0A2N0UJA0"/>
<dbReference type="PRINTS" id="PR00413">
    <property type="entry name" value="HADHALOGNASE"/>
</dbReference>
<dbReference type="Gene3D" id="3.40.50.1000">
    <property type="entry name" value="HAD superfamily/HAD-like"/>
    <property type="match status" value="1"/>
</dbReference>
<dbReference type="Pfam" id="PF00702">
    <property type="entry name" value="Hydrolase"/>
    <property type="match status" value="1"/>
</dbReference>
<dbReference type="NCBIfam" id="TIGR01549">
    <property type="entry name" value="HAD-SF-IA-v1"/>
    <property type="match status" value="1"/>
</dbReference>
<evidence type="ECO:0000313" key="4">
    <source>
        <dbReference type="EMBL" id="PKD27059.1"/>
    </source>
</evidence>
<evidence type="ECO:0000313" key="5">
    <source>
        <dbReference type="Proteomes" id="UP000233425"/>
    </source>
</evidence>
<dbReference type="GO" id="GO:0046872">
    <property type="term" value="F:metal ion binding"/>
    <property type="evidence" value="ECO:0007669"/>
    <property type="project" value="UniProtKB-KW"/>
</dbReference>
<dbReference type="Proteomes" id="UP000233425">
    <property type="component" value="Unassembled WGS sequence"/>
</dbReference>
<comment type="caution">
    <text evidence="4">The sequence shown here is derived from an EMBL/GenBank/DDBJ whole genome shotgun (WGS) entry which is preliminary data.</text>
</comment>
<dbReference type="SUPFAM" id="SSF56784">
    <property type="entry name" value="HAD-like"/>
    <property type="match status" value="1"/>
</dbReference>
<keyword evidence="3 4" id="KW-0378">Hydrolase</keyword>
<dbReference type="PANTHER" id="PTHR43481">
    <property type="entry name" value="FRUCTOSE-1-PHOSPHATE PHOSPHATASE"/>
    <property type="match status" value="1"/>
</dbReference>
<organism evidence="4 5">
    <name type="scientific">Ruminococcus bromii</name>
    <dbReference type="NCBI Taxonomy" id="40518"/>
    <lineage>
        <taxon>Bacteria</taxon>
        <taxon>Bacillati</taxon>
        <taxon>Bacillota</taxon>
        <taxon>Clostridia</taxon>
        <taxon>Eubacteriales</taxon>
        <taxon>Oscillospiraceae</taxon>
        <taxon>Ruminococcus</taxon>
    </lineage>
</organism>
<dbReference type="CDD" id="cd07505">
    <property type="entry name" value="HAD_BPGM-like"/>
    <property type="match status" value="1"/>
</dbReference>
<evidence type="ECO:0000256" key="3">
    <source>
        <dbReference type="ARBA" id="ARBA00022801"/>
    </source>
</evidence>
<dbReference type="SFLD" id="SFLDG01129">
    <property type="entry name" value="C1.5:_HAD__Beta-PGM__Phosphata"/>
    <property type="match status" value="1"/>
</dbReference>
<dbReference type="RefSeq" id="WP_101029828.1">
    <property type="nucleotide sequence ID" value="NZ_CABMMZ010000073.1"/>
</dbReference>
<proteinExistence type="inferred from homology"/>
<accession>A0A2N0UJA0</accession>
<keyword evidence="2" id="KW-0479">Metal-binding</keyword>
<dbReference type="InterPro" id="IPR006439">
    <property type="entry name" value="HAD-SF_hydro_IA"/>
</dbReference>
<dbReference type="SFLD" id="SFLDG01135">
    <property type="entry name" value="C1.5.6:_HAD__Beta-PGM__Phospha"/>
    <property type="match status" value="1"/>
</dbReference>
<dbReference type="Gene3D" id="1.10.150.240">
    <property type="entry name" value="Putative phosphatase, domain 2"/>
    <property type="match status" value="1"/>
</dbReference>
<evidence type="ECO:0000256" key="2">
    <source>
        <dbReference type="ARBA" id="ARBA00022723"/>
    </source>
</evidence>
<comment type="similarity">
    <text evidence="1">Belongs to the HAD-like hydrolase superfamily. CbbY/CbbZ/Gph/YieH family.</text>
</comment>
<dbReference type="GO" id="GO:0050308">
    <property type="term" value="F:sugar-phosphatase activity"/>
    <property type="evidence" value="ECO:0007669"/>
    <property type="project" value="TreeGrafter"/>
</dbReference>
<dbReference type="InterPro" id="IPR023198">
    <property type="entry name" value="PGP-like_dom2"/>
</dbReference>
<keyword evidence="5" id="KW-1185">Reference proteome</keyword>
<reference evidence="4" key="1">
    <citation type="journal article" date="2018" name="Environ. Microbiol.">
        <title>Sporulation capability and amylosome conservation among diverse human colonic and rumen isolates of the keystone starch-degrader Ruminococcus bromii.</title>
        <authorList>
            <person name="Mukhopadhya I."/>
            <person name="Morais S."/>
            <person name="Laverde-Gomez J."/>
            <person name="Sheridan P.O."/>
            <person name="Walker A.W."/>
            <person name="Kelly W."/>
            <person name="Klieve A.V."/>
            <person name="Ouwerkerk D."/>
            <person name="Duncan S.H."/>
            <person name="Louis P."/>
            <person name="Koropatkin N."/>
            <person name="Cockburn D."/>
            <person name="Kibler R."/>
            <person name="Cooper P.J."/>
            <person name="Sandoval C."/>
            <person name="Crost E."/>
            <person name="Juge N."/>
            <person name="Bayer E.A."/>
            <person name="Flint H.J."/>
        </authorList>
    </citation>
    <scope>NUCLEOTIDE SEQUENCE [LARGE SCALE GENOMIC DNA]</scope>
    <source>
        <strain evidence="4">ATCC 27255</strain>
    </source>
</reference>
<dbReference type="InterPro" id="IPR036412">
    <property type="entry name" value="HAD-like_sf"/>
</dbReference>
<evidence type="ECO:0000256" key="1">
    <source>
        <dbReference type="ARBA" id="ARBA00006171"/>
    </source>
</evidence>
<dbReference type="EC" id="3.1.3.-" evidence="4"/>
<protein>
    <submittedName>
        <fullName evidence="4">Phosphorylated carbohydrates phosphatase</fullName>
        <ecNumber evidence="4">3.1.3.-</ecNumber>
    </submittedName>
</protein>
<dbReference type="PANTHER" id="PTHR43481:SF4">
    <property type="entry name" value="GLYCEROL-1-PHOSPHATE PHOSPHOHYDROLASE 1-RELATED"/>
    <property type="match status" value="1"/>
</dbReference>
<dbReference type="InterPro" id="IPR023214">
    <property type="entry name" value="HAD_sf"/>
</dbReference>
<sequence length="216" mass="24003">MNPDIKGIISDMDGVILDTEKLYVRFWCEAALFYGYPMETHHALSIRSMARPFAIAKLKGFFGENFDYCKVHDKRIELMDKFISENGIESKPGAAEFLGFLKQNGYRVALATATAPERTKKYLSALGLYDYFDEIVCASMVAKGKPEPDIYLYAAEKLGLAPENCIALEDSFNGIKSASSAGCKTVMVPDLDRPNAEAIPLLYGVADNLIDVKRFL</sequence>
<name>A0A2N0UJA0_9FIRM</name>
<dbReference type="InterPro" id="IPR051806">
    <property type="entry name" value="HAD-like_SPP"/>
</dbReference>
<dbReference type="FunFam" id="3.40.50.1000:FF:000036">
    <property type="entry name" value="HAD family hydrolase"/>
    <property type="match status" value="1"/>
</dbReference>
<gene>
    <name evidence="4" type="ORF">RBATCC27255_01927</name>
</gene>
<dbReference type="EMBL" id="NNSR01000073">
    <property type="protein sequence ID" value="PKD27059.1"/>
    <property type="molecule type" value="Genomic_DNA"/>
</dbReference>